<reference evidence="1 2" key="1">
    <citation type="journal article" date="2024" name="Ann. Entomol. Soc. Am.">
        <title>Genomic analyses of the southern and eastern yellowjacket wasps (Hymenoptera: Vespidae) reveal evolutionary signatures of social life.</title>
        <authorList>
            <person name="Catto M.A."/>
            <person name="Caine P.B."/>
            <person name="Orr S.E."/>
            <person name="Hunt B.G."/>
            <person name="Goodisman M.A.D."/>
        </authorList>
    </citation>
    <scope>NUCLEOTIDE SEQUENCE [LARGE SCALE GENOMIC DNA]</scope>
    <source>
        <strain evidence="1">232</strain>
        <tissue evidence="1">Head and thorax</tissue>
    </source>
</reference>
<organism evidence="1 2">
    <name type="scientific">Vespula maculifrons</name>
    <name type="common">Eastern yellow jacket</name>
    <name type="synonym">Wasp</name>
    <dbReference type="NCBI Taxonomy" id="7453"/>
    <lineage>
        <taxon>Eukaryota</taxon>
        <taxon>Metazoa</taxon>
        <taxon>Ecdysozoa</taxon>
        <taxon>Arthropoda</taxon>
        <taxon>Hexapoda</taxon>
        <taxon>Insecta</taxon>
        <taxon>Pterygota</taxon>
        <taxon>Neoptera</taxon>
        <taxon>Endopterygota</taxon>
        <taxon>Hymenoptera</taxon>
        <taxon>Apocrita</taxon>
        <taxon>Aculeata</taxon>
        <taxon>Vespoidea</taxon>
        <taxon>Vespidae</taxon>
        <taxon>Vespinae</taxon>
        <taxon>Vespula</taxon>
    </lineage>
</organism>
<gene>
    <name evidence="1" type="ORF">V1477_018657</name>
</gene>
<evidence type="ECO:0000313" key="2">
    <source>
        <dbReference type="Proteomes" id="UP001607303"/>
    </source>
</evidence>
<name>A0ABD2AW06_VESMC</name>
<comment type="caution">
    <text evidence="1">The sequence shown here is derived from an EMBL/GenBank/DDBJ whole genome shotgun (WGS) entry which is preliminary data.</text>
</comment>
<dbReference type="AlphaFoldDB" id="A0ABD2AW06"/>
<keyword evidence="2" id="KW-1185">Reference proteome</keyword>
<dbReference type="Proteomes" id="UP001607303">
    <property type="component" value="Unassembled WGS sequence"/>
</dbReference>
<proteinExistence type="predicted"/>
<accession>A0ABD2AW06</accession>
<sequence length="74" mass="8696">MINKLCAHSSSFSLALRSATIEAISIEIIEARVTFLTMTGHRDAFQQRRDKYRPCEFNRRGLYEGRFRKSDELR</sequence>
<dbReference type="EMBL" id="JAYRBN010000112">
    <property type="protein sequence ID" value="KAL2724796.1"/>
    <property type="molecule type" value="Genomic_DNA"/>
</dbReference>
<evidence type="ECO:0000313" key="1">
    <source>
        <dbReference type="EMBL" id="KAL2724796.1"/>
    </source>
</evidence>
<protein>
    <submittedName>
        <fullName evidence="1">Uncharacterized protein</fullName>
    </submittedName>
</protein>